<feature type="transmembrane region" description="Helical" evidence="1">
    <location>
        <begin position="243"/>
        <end position="262"/>
    </location>
</feature>
<feature type="transmembrane region" description="Helical" evidence="1">
    <location>
        <begin position="221"/>
        <end position="237"/>
    </location>
</feature>
<name>A0ABP9VMQ2_9BACT</name>
<sequence>MVTVSEQASGESIPWLFSPRVDLLAFLGSALIAFALLAIGIPFGWLHSDTPEWAWIVAILLIDVAHVYATGFRVYFDRAELRRRPWLYGLTPVLAFVISWAIYSESVVGFWRALAYLAVFHFIRQQYGWVALYRSRGGETSRIGWWIDASAIYLATIYPLVYWHTHLPRRFWWFREGDFATISVDIAIGIAPLYWASLIAYAARSIFRGVVKGQFSPGKDIVVFSTALCWYVGIIALNSDYAFTVTNVIIHGVPYMVLVYWYRWRSADSADGHPKRAAATRVAKFLGLVWLLAYAEELLWDSGMWQERTWLWGSSVFSALGNIEGIDIALVPLLAVPQITHYVLDGFIWRRRSSRRLAEMVS</sequence>
<evidence type="ECO:0000313" key="2">
    <source>
        <dbReference type="EMBL" id="GAA5506051.1"/>
    </source>
</evidence>
<reference evidence="2 3" key="1">
    <citation type="submission" date="2024-02" db="EMBL/GenBank/DDBJ databases">
        <title>Rhodopirellula caenicola NBRC 110016.</title>
        <authorList>
            <person name="Ichikawa N."/>
            <person name="Katano-Makiyama Y."/>
            <person name="Hidaka K."/>
        </authorList>
    </citation>
    <scope>NUCLEOTIDE SEQUENCE [LARGE SCALE GENOMIC DNA]</scope>
    <source>
        <strain evidence="2 3">NBRC 110016</strain>
    </source>
</reference>
<evidence type="ECO:0000313" key="3">
    <source>
        <dbReference type="Proteomes" id="UP001416858"/>
    </source>
</evidence>
<gene>
    <name evidence="2" type="ORF">Rcae01_01501</name>
</gene>
<keyword evidence="1" id="KW-1133">Transmembrane helix</keyword>
<organism evidence="2 3">
    <name type="scientific">Novipirellula caenicola</name>
    <dbReference type="NCBI Taxonomy" id="1536901"/>
    <lineage>
        <taxon>Bacteria</taxon>
        <taxon>Pseudomonadati</taxon>
        <taxon>Planctomycetota</taxon>
        <taxon>Planctomycetia</taxon>
        <taxon>Pirellulales</taxon>
        <taxon>Pirellulaceae</taxon>
        <taxon>Novipirellula</taxon>
    </lineage>
</organism>
<feature type="transmembrane region" description="Helical" evidence="1">
    <location>
        <begin position="23"/>
        <end position="47"/>
    </location>
</feature>
<feature type="transmembrane region" description="Helical" evidence="1">
    <location>
        <begin position="282"/>
        <end position="300"/>
    </location>
</feature>
<keyword evidence="1" id="KW-0812">Transmembrane</keyword>
<dbReference type="Proteomes" id="UP001416858">
    <property type="component" value="Unassembled WGS sequence"/>
</dbReference>
<feature type="transmembrane region" description="Helical" evidence="1">
    <location>
        <begin position="109"/>
        <end position="131"/>
    </location>
</feature>
<feature type="transmembrane region" description="Helical" evidence="1">
    <location>
        <begin position="86"/>
        <end position="103"/>
    </location>
</feature>
<feature type="transmembrane region" description="Helical" evidence="1">
    <location>
        <begin position="53"/>
        <end position="74"/>
    </location>
</feature>
<proteinExistence type="predicted"/>
<evidence type="ECO:0000256" key="1">
    <source>
        <dbReference type="SAM" id="Phobius"/>
    </source>
</evidence>
<dbReference type="EMBL" id="BAABRO010000002">
    <property type="protein sequence ID" value="GAA5506051.1"/>
    <property type="molecule type" value="Genomic_DNA"/>
</dbReference>
<protein>
    <submittedName>
        <fullName evidence="2">Uncharacterized protein</fullName>
    </submittedName>
</protein>
<accession>A0ABP9VMQ2</accession>
<feature type="transmembrane region" description="Helical" evidence="1">
    <location>
        <begin position="143"/>
        <end position="162"/>
    </location>
</feature>
<keyword evidence="3" id="KW-1185">Reference proteome</keyword>
<feature type="transmembrane region" description="Helical" evidence="1">
    <location>
        <begin position="182"/>
        <end position="201"/>
    </location>
</feature>
<comment type="caution">
    <text evidence="2">The sequence shown here is derived from an EMBL/GenBank/DDBJ whole genome shotgun (WGS) entry which is preliminary data.</text>
</comment>
<keyword evidence="1" id="KW-0472">Membrane</keyword>
<feature type="transmembrane region" description="Helical" evidence="1">
    <location>
        <begin position="320"/>
        <end position="344"/>
    </location>
</feature>
<dbReference type="RefSeq" id="WP_345683019.1">
    <property type="nucleotide sequence ID" value="NZ_BAABRO010000002.1"/>
</dbReference>